<comment type="similarity">
    <text evidence="2">Belongs to the methylmalonyl-CoA mutase family.</text>
</comment>
<dbReference type="CDD" id="cd03677">
    <property type="entry name" value="MM_CoA_mutase_beta"/>
    <property type="match status" value="1"/>
</dbReference>
<dbReference type="GO" id="GO:0019678">
    <property type="term" value="P:propionate metabolic process, methylmalonyl pathway"/>
    <property type="evidence" value="ECO:0007669"/>
    <property type="project" value="TreeGrafter"/>
</dbReference>
<dbReference type="InterPro" id="IPR006099">
    <property type="entry name" value="MeMalonylCoA_mutase_a/b_cat"/>
</dbReference>
<organism evidence="7 8">
    <name type="scientific">Microvirga flocculans</name>
    <dbReference type="NCBI Taxonomy" id="217168"/>
    <lineage>
        <taxon>Bacteria</taxon>
        <taxon>Pseudomonadati</taxon>
        <taxon>Pseudomonadota</taxon>
        <taxon>Alphaproteobacteria</taxon>
        <taxon>Hyphomicrobiales</taxon>
        <taxon>Methylobacteriaceae</taxon>
        <taxon>Microvirga</taxon>
    </lineage>
</organism>
<dbReference type="PANTHER" id="PTHR48101">
    <property type="entry name" value="METHYLMALONYL-COA MUTASE, MITOCHONDRIAL-RELATED"/>
    <property type="match status" value="1"/>
</dbReference>
<accession>A0A7W6IID9</accession>
<keyword evidence="5" id="KW-0170">Cobalt</keyword>
<comment type="cofactor">
    <cofactor evidence="1">
        <name>adenosylcob(III)alamin</name>
        <dbReference type="ChEBI" id="CHEBI:18408"/>
    </cofactor>
</comment>
<gene>
    <name evidence="7" type="ORF">GGR34_003132</name>
</gene>
<dbReference type="EC" id="5.4.99.2" evidence="7"/>
<proteinExistence type="inferred from homology"/>
<evidence type="ECO:0000256" key="5">
    <source>
        <dbReference type="ARBA" id="ARBA00023285"/>
    </source>
</evidence>
<keyword evidence="4 7" id="KW-0413">Isomerase</keyword>
<dbReference type="SUPFAM" id="SSF51703">
    <property type="entry name" value="Cobalamin (vitamin B12)-dependent enzymes"/>
    <property type="match status" value="1"/>
</dbReference>
<dbReference type="Gene3D" id="3.40.50.280">
    <property type="entry name" value="Cobalamin-binding domain"/>
    <property type="match status" value="1"/>
</dbReference>
<dbReference type="PANTHER" id="PTHR48101:SF4">
    <property type="entry name" value="METHYLMALONYL-COA MUTASE, MITOCHONDRIAL"/>
    <property type="match status" value="1"/>
</dbReference>
<evidence type="ECO:0000256" key="3">
    <source>
        <dbReference type="ARBA" id="ARBA00022628"/>
    </source>
</evidence>
<feature type="domain" description="Methylmalonyl-CoA mutase alpha/beta chain catalytic" evidence="6">
    <location>
        <begin position="108"/>
        <end position="451"/>
    </location>
</feature>
<sequence>MDDLSFASDFPPATRERWLALVEGVLKGADFERRLVSRSADGIAIQPLYPKAEGAPRVDRAQAGRWRVAQRVDHPDPAKANELALLDLEGGADALTLVTRTAPAARGFGVAIDSLADLDRALDGVMLDLIHLRLDAGGHGRPMAALLLALAKRRGHTLSDLSLDLGLDPLGALAAQGRMSASWDAVAGRMADTLGHLTARGFAGRAFLADGRVHHEAGASEAQELAAVLATGVSYLRALAAGGHTLDAARRALAFLLVADADEFFTVAKFRALRRLWARVEQACGLEPQPIRLHAETAWRMTTRRDPWVNMLRTTVAAFSAGIGGADALTVLPFTTALGLPDAFARRVARNTQLILLDEANLARVADPAAGAGGFEALTEALCEKAWALFQEIEREGGLLESLQAGQLQARIATVRAQRDKAVATRKEPITGTSEFPNLGEAAVAVLMPMPAAQENSTQQNPAPSPAPALAAPAETAFSALVARAGEGAGLAHLAGTAAGAAPVAVAPLPSTRTAEPFERLRDRSDAILARTGERPKVFLANLGPVAAFTARATFAKNLFEAGGLEAIMTDGFSGMDQLAAAWRGSKARLACLCSSDEIYASHAVEAAQALRAAGCDAVYLAGRPGELEAALAAAGVSAFVFAGCDTLQVLTQALGTADA</sequence>
<dbReference type="EMBL" id="JACIDC010000011">
    <property type="protein sequence ID" value="MBB4041455.1"/>
    <property type="molecule type" value="Genomic_DNA"/>
</dbReference>
<dbReference type="GO" id="GO:0046872">
    <property type="term" value="F:metal ion binding"/>
    <property type="evidence" value="ECO:0007669"/>
    <property type="project" value="InterPro"/>
</dbReference>
<keyword evidence="3" id="KW-0846">Cobalamin</keyword>
<dbReference type="GO" id="GO:0031419">
    <property type="term" value="F:cobalamin binding"/>
    <property type="evidence" value="ECO:0007669"/>
    <property type="project" value="UniProtKB-KW"/>
</dbReference>
<dbReference type="RefSeq" id="WP_027317025.1">
    <property type="nucleotide sequence ID" value="NZ_JACIDC010000011.1"/>
</dbReference>
<comment type="caution">
    <text evidence="7">The sequence shown here is derived from an EMBL/GenBank/DDBJ whole genome shotgun (WGS) entry which is preliminary data.</text>
</comment>
<dbReference type="InterPro" id="IPR016176">
    <property type="entry name" value="Cbl-dep_enz_cat"/>
</dbReference>
<keyword evidence="8" id="KW-1185">Reference proteome</keyword>
<evidence type="ECO:0000313" key="8">
    <source>
        <dbReference type="Proteomes" id="UP000519439"/>
    </source>
</evidence>
<dbReference type="AlphaFoldDB" id="A0A7W6IID9"/>
<dbReference type="SUPFAM" id="SSF52242">
    <property type="entry name" value="Cobalamin (vitamin B12)-binding domain"/>
    <property type="match status" value="1"/>
</dbReference>
<protein>
    <submittedName>
        <fullName evidence="7">Methylmalonyl-CoA mutase</fullName>
        <ecNumber evidence="7">5.4.99.2</ecNumber>
    </submittedName>
</protein>
<dbReference type="Pfam" id="PF01642">
    <property type="entry name" value="MM_CoA_mutase"/>
    <property type="match status" value="1"/>
</dbReference>
<evidence type="ECO:0000256" key="1">
    <source>
        <dbReference type="ARBA" id="ARBA00001922"/>
    </source>
</evidence>
<dbReference type="Proteomes" id="UP000519439">
    <property type="component" value="Unassembled WGS sequence"/>
</dbReference>
<evidence type="ECO:0000259" key="6">
    <source>
        <dbReference type="Pfam" id="PF01642"/>
    </source>
</evidence>
<evidence type="ECO:0000256" key="4">
    <source>
        <dbReference type="ARBA" id="ARBA00023235"/>
    </source>
</evidence>
<evidence type="ECO:0000313" key="7">
    <source>
        <dbReference type="EMBL" id="MBB4041455.1"/>
    </source>
</evidence>
<name>A0A7W6IID9_9HYPH</name>
<evidence type="ECO:0000256" key="2">
    <source>
        <dbReference type="ARBA" id="ARBA00008465"/>
    </source>
</evidence>
<dbReference type="GO" id="GO:0004494">
    <property type="term" value="F:methylmalonyl-CoA mutase activity"/>
    <property type="evidence" value="ECO:0007669"/>
    <property type="project" value="UniProtKB-EC"/>
</dbReference>
<reference evidence="7 8" key="1">
    <citation type="submission" date="2020-08" db="EMBL/GenBank/DDBJ databases">
        <title>Genomic Encyclopedia of Type Strains, Phase IV (KMG-IV): sequencing the most valuable type-strain genomes for metagenomic binning, comparative biology and taxonomic classification.</title>
        <authorList>
            <person name="Goeker M."/>
        </authorList>
    </citation>
    <scope>NUCLEOTIDE SEQUENCE [LARGE SCALE GENOMIC DNA]</scope>
    <source>
        <strain evidence="7 8">DSM 15743</strain>
    </source>
</reference>
<dbReference type="GO" id="GO:0005737">
    <property type="term" value="C:cytoplasm"/>
    <property type="evidence" value="ECO:0007669"/>
    <property type="project" value="TreeGrafter"/>
</dbReference>
<dbReference type="InterPro" id="IPR036724">
    <property type="entry name" value="Cobalamin-bd_sf"/>
</dbReference>
<dbReference type="Gene3D" id="3.20.20.240">
    <property type="entry name" value="Methylmalonyl-CoA mutase"/>
    <property type="match status" value="1"/>
</dbReference>